<evidence type="ECO:0000256" key="3">
    <source>
        <dbReference type="ARBA" id="ARBA00022618"/>
    </source>
</evidence>
<reference evidence="15 16" key="1">
    <citation type="submission" date="2018-10" db="EMBL/GenBank/DDBJ databases">
        <title>Fifty Aureobasidium pullulans genomes reveal a recombining polyextremotolerant generalist.</title>
        <authorList>
            <person name="Gostincar C."/>
            <person name="Turk M."/>
            <person name="Zajc J."/>
            <person name="Gunde-Cimerman N."/>
        </authorList>
    </citation>
    <scope>NUCLEOTIDE SEQUENCE [LARGE SCALE GENOMIC DNA]</scope>
    <source>
        <strain evidence="15 16">EXF-4256</strain>
    </source>
</reference>
<keyword evidence="6" id="KW-0067">ATP-binding</keyword>
<feature type="coiled-coil region" evidence="12">
    <location>
        <begin position="1006"/>
        <end position="1043"/>
    </location>
</feature>
<evidence type="ECO:0000313" key="16">
    <source>
        <dbReference type="Proteomes" id="UP000305064"/>
    </source>
</evidence>
<keyword evidence="4" id="KW-0547">Nucleotide-binding</keyword>
<dbReference type="FunFam" id="3.40.50.300:FF:000481">
    <property type="entry name" value="Structural maintenance of chromosomes 4"/>
    <property type="match status" value="1"/>
</dbReference>
<dbReference type="InterPro" id="IPR036277">
    <property type="entry name" value="SMC_hinge_sf"/>
</dbReference>
<dbReference type="AlphaFoldDB" id="A0A4S9V696"/>
<dbReference type="SMART" id="SM00968">
    <property type="entry name" value="SMC_hinge"/>
    <property type="match status" value="1"/>
</dbReference>
<feature type="compositionally biased region" description="Basic residues" evidence="13">
    <location>
        <begin position="101"/>
        <end position="117"/>
    </location>
</feature>
<dbReference type="InterPro" id="IPR003395">
    <property type="entry name" value="RecF/RecN/SMC_N"/>
</dbReference>
<dbReference type="GO" id="GO:0005634">
    <property type="term" value="C:nucleus"/>
    <property type="evidence" value="ECO:0007669"/>
    <property type="project" value="UniProtKB-SubCell"/>
</dbReference>
<keyword evidence="7 12" id="KW-0175">Coiled coil</keyword>
<evidence type="ECO:0000259" key="14">
    <source>
        <dbReference type="SMART" id="SM00968"/>
    </source>
</evidence>
<keyword evidence="10" id="KW-0131">Cell cycle</keyword>
<dbReference type="SUPFAM" id="SSF75553">
    <property type="entry name" value="Smc hinge domain"/>
    <property type="match status" value="1"/>
</dbReference>
<dbReference type="Gene3D" id="1.20.1060.20">
    <property type="match status" value="1"/>
</dbReference>
<evidence type="ECO:0000256" key="13">
    <source>
        <dbReference type="SAM" id="MobiDB-lite"/>
    </source>
</evidence>
<evidence type="ECO:0000256" key="1">
    <source>
        <dbReference type="ARBA" id="ARBA00004123"/>
    </source>
</evidence>
<dbReference type="Pfam" id="PF06470">
    <property type="entry name" value="SMC_hinge"/>
    <property type="match status" value="1"/>
</dbReference>
<dbReference type="InterPro" id="IPR010935">
    <property type="entry name" value="SMC_hinge"/>
</dbReference>
<evidence type="ECO:0000313" key="15">
    <source>
        <dbReference type="EMBL" id="THY79069.1"/>
    </source>
</evidence>
<comment type="subcellular location">
    <subcellularLocation>
        <location evidence="1 11">Nucleus</location>
    </subcellularLocation>
</comment>
<evidence type="ECO:0000256" key="8">
    <source>
        <dbReference type="ARBA" id="ARBA00023067"/>
    </source>
</evidence>
<dbReference type="GO" id="GO:0016887">
    <property type="term" value="F:ATP hydrolysis activity"/>
    <property type="evidence" value="ECO:0007669"/>
    <property type="project" value="InterPro"/>
</dbReference>
<dbReference type="GO" id="GO:0005524">
    <property type="term" value="F:ATP binding"/>
    <property type="evidence" value="ECO:0007669"/>
    <property type="project" value="UniProtKB-KW"/>
</dbReference>
<dbReference type="Gene3D" id="3.30.70.1620">
    <property type="match status" value="1"/>
</dbReference>
<dbReference type="GO" id="GO:0007076">
    <property type="term" value="P:mitotic chromosome condensation"/>
    <property type="evidence" value="ECO:0007669"/>
    <property type="project" value="TreeGrafter"/>
</dbReference>
<comment type="similarity">
    <text evidence="2">Belongs to the SMC family. SMC4 subfamily.</text>
</comment>
<feature type="compositionally biased region" description="Acidic residues" evidence="13">
    <location>
        <begin position="23"/>
        <end position="33"/>
    </location>
</feature>
<keyword evidence="9 11" id="KW-0539">Nucleus</keyword>
<dbReference type="SUPFAM" id="SSF57997">
    <property type="entry name" value="Tropomyosin"/>
    <property type="match status" value="1"/>
</dbReference>
<evidence type="ECO:0000256" key="5">
    <source>
        <dbReference type="ARBA" id="ARBA00022776"/>
    </source>
</evidence>
<feature type="region of interest" description="Disordered" evidence="13">
    <location>
        <begin position="1"/>
        <end position="147"/>
    </location>
</feature>
<gene>
    <name evidence="15" type="ORF">D6C94_00825</name>
</gene>
<keyword evidence="5" id="KW-0498">Mitosis</keyword>
<dbReference type="PIRSF" id="PIRSF005719">
    <property type="entry name" value="SMC"/>
    <property type="match status" value="1"/>
</dbReference>
<evidence type="ECO:0000256" key="6">
    <source>
        <dbReference type="ARBA" id="ARBA00022840"/>
    </source>
</evidence>
<dbReference type="EMBL" id="QZBJ01000004">
    <property type="protein sequence ID" value="THY79069.1"/>
    <property type="molecule type" value="Genomic_DNA"/>
</dbReference>
<protein>
    <recommendedName>
        <fullName evidence="11">Structural maintenance of chromosomes protein</fullName>
    </recommendedName>
</protein>
<evidence type="ECO:0000256" key="9">
    <source>
        <dbReference type="ARBA" id="ARBA00023242"/>
    </source>
</evidence>
<feature type="compositionally biased region" description="Basic residues" evidence="13">
    <location>
        <begin position="9"/>
        <end position="18"/>
    </location>
</feature>
<feature type="domain" description="SMC hinge" evidence="14">
    <location>
        <begin position="527"/>
        <end position="640"/>
    </location>
</feature>
<evidence type="ECO:0000256" key="2">
    <source>
        <dbReference type="ARBA" id="ARBA00006005"/>
    </source>
</evidence>
<proteinExistence type="inferred from homology"/>
<dbReference type="Proteomes" id="UP000305064">
    <property type="component" value="Unassembled WGS sequence"/>
</dbReference>
<feature type="coiled-coil region" evidence="12">
    <location>
        <begin position="346"/>
        <end position="380"/>
    </location>
</feature>
<keyword evidence="8" id="KW-0226">DNA condensation</keyword>
<dbReference type="GO" id="GO:0051301">
    <property type="term" value="P:cell division"/>
    <property type="evidence" value="ECO:0007669"/>
    <property type="project" value="UniProtKB-KW"/>
</dbReference>
<dbReference type="PANTHER" id="PTHR18937">
    <property type="entry name" value="STRUCTURAL MAINTENANCE OF CHROMOSOMES SMC FAMILY MEMBER"/>
    <property type="match status" value="1"/>
</dbReference>
<evidence type="ECO:0000256" key="11">
    <source>
        <dbReference type="PIRNR" id="PIRNR005719"/>
    </source>
</evidence>
<evidence type="ECO:0000256" key="12">
    <source>
        <dbReference type="SAM" id="Coils"/>
    </source>
</evidence>
<feature type="region of interest" description="Disordered" evidence="13">
    <location>
        <begin position="838"/>
        <end position="898"/>
    </location>
</feature>
<dbReference type="FunFam" id="3.30.70.1620:FF:000003">
    <property type="entry name" value="Structural maintenance of chromosomes 4"/>
    <property type="match status" value="1"/>
</dbReference>
<dbReference type="Pfam" id="PF02463">
    <property type="entry name" value="SMC_N"/>
    <property type="match status" value="1"/>
</dbReference>
<feature type="compositionally biased region" description="Polar residues" evidence="13">
    <location>
        <begin position="67"/>
        <end position="80"/>
    </location>
</feature>
<sequence length="1201" mass="135172">MSAKSPARQSRRAAASRRRVVDSDDDMEMDMGDDVSQGNASEAAHEDEQEEAEYTPAPARSRRHTKSAMSDTPATPQTASRTRHDHVADGSVMEEATSPTKPKRRSAKTARTVRKSRISTSVAPETEASILPTSQQSASPASQRLKHAAPLSDITEMAVNDQTPRAQTRPPSSQVQKVDINTTTLEKPMDIVVLCAEKNTRVQHVEKEKNALEDKKDKALAFIRDENELATKQSALYQIYTNECTDNVTVTQEAVQQLQQQLDEELEKHKGNQEDIKRLQKQHNTTSKEYERMSESTQSILKEMAKLDKDTVKHAEKKKFLANKAKKLAKTAEDSRFGISGANTQATQAEDDINRNAQSIAELETEMHREEAQLTQIRESLKGKTQGISDEIAAKQKTLEPWKAKVNEKQSSISVAKSELEILRERGNAGANAVQDIGNKIASFYETREAKVVEYKECKRERKAVEGSVQEAQAEVNHLVSQEPALRSKLSGARQKADEARASLAATQTQGNVLTGLMRLKESGRIDGFHGRLGNLGAIDARFDVAISTACPSLDNLVVDSVEVGQQCIEYLRKNDLGRANFILLDRLPQRDLSVIQTPENVPRLYDLVKSKHDRYRPAFYSVLQNTLVAKDLEQANRIAYGAKRWRVVTLDGQLIDKSGTMSGGGTRVVKGAMSSKVVADVTKDQVVKLEVDRDTLEETFGQFQQRMQQLEARLRQLQDRVPELETQAQKLRLEVESLDRNIADAEKRVEELKSESQPSQSDNKRVAELEKTIRTLEKETEKLQSETAGIEEEIRSLQDKIMEVGGVQLRTQKAKVDGLKEQIDHRMEEMSNAEINKAKADKQKSKHEKAFNEAQSELEKVTADAEKVEDDIKEQTKNTAGFRKEAEEAQEALESKKEELEALKTELDTQTTILNETRGIEIEMRNKLEENQKIMAENQKRLRYWQEKLTKLIFQNIGDDGEELEPLPMAQYTKDELEDMSKDELKASIALLEESTSQAVELSVLAEYRRRVSEHSSRMSDLNEALTGRDSAKKRLDDLRRMRLEGFMEGFSTISMRLKEMYQMITMGGNAELELVDSLDPFSEGILFSVMPPKKSWKNISNLSGGEKTLSSLALVFALHHYKPTPLYVMDEIDAALDFRNVSIVASYIKERTKNAQFIVISLRNNMFELAARLVGVYKVNHMTKSVTIENKDYIQAAAA</sequence>
<feature type="coiled-coil region" evidence="12">
    <location>
        <begin position="455"/>
        <end position="510"/>
    </location>
</feature>
<dbReference type="PANTHER" id="PTHR18937:SF172">
    <property type="entry name" value="STRUCTURAL MAINTENANCE OF CHROMOSOMES PROTEIN"/>
    <property type="match status" value="1"/>
</dbReference>
<evidence type="ECO:0000256" key="4">
    <source>
        <dbReference type="ARBA" id="ARBA00022741"/>
    </source>
</evidence>
<evidence type="ECO:0000256" key="7">
    <source>
        <dbReference type="ARBA" id="ARBA00023054"/>
    </source>
</evidence>
<dbReference type="Gene3D" id="1.10.287.1490">
    <property type="match status" value="1"/>
</dbReference>
<feature type="coiled-coil region" evidence="12">
    <location>
        <begin position="248"/>
        <end position="296"/>
    </location>
</feature>
<dbReference type="InterPro" id="IPR024704">
    <property type="entry name" value="SMC"/>
</dbReference>
<keyword evidence="3" id="KW-0132">Cell division</keyword>
<dbReference type="Gene3D" id="3.40.50.300">
    <property type="entry name" value="P-loop containing nucleotide triphosphate hydrolases"/>
    <property type="match status" value="1"/>
</dbReference>
<name>A0A4S9V696_AURPU</name>
<feature type="compositionally biased region" description="Basic and acidic residues" evidence="13">
    <location>
        <begin position="883"/>
        <end position="898"/>
    </location>
</feature>
<dbReference type="SUPFAM" id="SSF52540">
    <property type="entry name" value="P-loop containing nucleoside triphosphate hydrolases"/>
    <property type="match status" value="1"/>
</dbReference>
<comment type="caution">
    <text evidence="15">The sequence shown here is derived from an EMBL/GenBank/DDBJ whole genome shotgun (WGS) entry which is preliminary data.</text>
</comment>
<feature type="compositionally biased region" description="Basic and acidic residues" evidence="13">
    <location>
        <begin position="838"/>
        <end position="867"/>
    </location>
</feature>
<accession>A0A4S9V696</accession>
<evidence type="ECO:0000256" key="10">
    <source>
        <dbReference type="ARBA" id="ARBA00023306"/>
    </source>
</evidence>
<dbReference type="InterPro" id="IPR027417">
    <property type="entry name" value="P-loop_NTPase"/>
</dbReference>
<organism evidence="15 16">
    <name type="scientific">Aureobasidium pullulans</name>
    <name type="common">Black yeast</name>
    <name type="synonym">Pullularia pullulans</name>
    <dbReference type="NCBI Taxonomy" id="5580"/>
    <lineage>
        <taxon>Eukaryota</taxon>
        <taxon>Fungi</taxon>
        <taxon>Dikarya</taxon>
        <taxon>Ascomycota</taxon>
        <taxon>Pezizomycotina</taxon>
        <taxon>Dothideomycetes</taxon>
        <taxon>Dothideomycetidae</taxon>
        <taxon>Dothideales</taxon>
        <taxon>Saccotheciaceae</taxon>
        <taxon>Aureobasidium</taxon>
    </lineage>
</organism>
<dbReference type="GO" id="GO:0000796">
    <property type="term" value="C:condensin complex"/>
    <property type="evidence" value="ECO:0007669"/>
    <property type="project" value="TreeGrafter"/>
</dbReference>
<feature type="compositionally biased region" description="Low complexity" evidence="13">
    <location>
        <begin position="134"/>
        <end position="143"/>
    </location>
</feature>